<keyword evidence="3" id="KW-1185">Reference proteome</keyword>
<proteinExistence type="predicted"/>
<evidence type="ECO:0000313" key="2">
    <source>
        <dbReference type="EMBL" id="KAJ8356981.1"/>
    </source>
</evidence>
<dbReference type="Proteomes" id="UP001152622">
    <property type="component" value="Chromosome 6"/>
</dbReference>
<evidence type="ECO:0000313" key="3">
    <source>
        <dbReference type="Proteomes" id="UP001152622"/>
    </source>
</evidence>
<protein>
    <submittedName>
        <fullName evidence="2">Uncharacterized protein</fullName>
    </submittedName>
</protein>
<accession>A0A9Q1IXJ1</accession>
<reference evidence="2" key="1">
    <citation type="journal article" date="2023" name="Science">
        <title>Genome structures resolve the early diversification of teleost fishes.</title>
        <authorList>
            <person name="Parey E."/>
            <person name="Louis A."/>
            <person name="Montfort J."/>
            <person name="Bouchez O."/>
            <person name="Roques C."/>
            <person name="Iampietro C."/>
            <person name="Lluch J."/>
            <person name="Castinel A."/>
            <person name="Donnadieu C."/>
            <person name="Desvignes T."/>
            <person name="Floi Bucao C."/>
            <person name="Jouanno E."/>
            <person name="Wen M."/>
            <person name="Mejri S."/>
            <person name="Dirks R."/>
            <person name="Jansen H."/>
            <person name="Henkel C."/>
            <person name="Chen W.J."/>
            <person name="Zahm M."/>
            <person name="Cabau C."/>
            <person name="Klopp C."/>
            <person name="Thompson A.W."/>
            <person name="Robinson-Rechavi M."/>
            <person name="Braasch I."/>
            <person name="Lecointre G."/>
            <person name="Bobe J."/>
            <person name="Postlethwait J.H."/>
            <person name="Berthelot C."/>
            <person name="Roest Crollius H."/>
            <person name="Guiguen Y."/>
        </authorList>
    </citation>
    <scope>NUCLEOTIDE SEQUENCE</scope>
    <source>
        <strain evidence="2">WJC10195</strain>
    </source>
</reference>
<feature type="compositionally biased region" description="Basic and acidic residues" evidence="1">
    <location>
        <begin position="8"/>
        <end position="19"/>
    </location>
</feature>
<name>A0A9Q1IXJ1_SYNKA</name>
<dbReference type="AlphaFoldDB" id="A0A9Q1IXJ1"/>
<gene>
    <name evidence="2" type="ORF">SKAU_G00197750</name>
</gene>
<dbReference type="EMBL" id="JAINUF010000006">
    <property type="protein sequence ID" value="KAJ8356981.1"/>
    <property type="molecule type" value="Genomic_DNA"/>
</dbReference>
<comment type="caution">
    <text evidence="2">The sequence shown here is derived from an EMBL/GenBank/DDBJ whole genome shotgun (WGS) entry which is preliminary data.</text>
</comment>
<feature type="region of interest" description="Disordered" evidence="1">
    <location>
        <begin position="1"/>
        <end position="43"/>
    </location>
</feature>
<organism evidence="2 3">
    <name type="scientific">Synaphobranchus kaupii</name>
    <name type="common">Kaup's arrowtooth eel</name>
    <dbReference type="NCBI Taxonomy" id="118154"/>
    <lineage>
        <taxon>Eukaryota</taxon>
        <taxon>Metazoa</taxon>
        <taxon>Chordata</taxon>
        <taxon>Craniata</taxon>
        <taxon>Vertebrata</taxon>
        <taxon>Euteleostomi</taxon>
        <taxon>Actinopterygii</taxon>
        <taxon>Neopterygii</taxon>
        <taxon>Teleostei</taxon>
        <taxon>Anguilliformes</taxon>
        <taxon>Synaphobranchidae</taxon>
        <taxon>Synaphobranchus</taxon>
    </lineage>
</organism>
<dbReference type="OrthoDB" id="8960516at2759"/>
<evidence type="ECO:0000256" key="1">
    <source>
        <dbReference type="SAM" id="MobiDB-lite"/>
    </source>
</evidence>
<sequence>MSGKKKLAQKDTPRRERAIAEAGLRKHSYAMDRRSPRSQHTGLGELSVGLRGQLLPVLSPAELLHYTLLAGRTLHQIPLATLTSSGHGARLLAQLGYRTVELSISPAALGSALLYTKVQCFDGKGSWQAFLAQFNLIAEAAGWSWQERGINLAASLEGEAL</sequence>